<protein>
    <submittedName>
        <fullName evidence="1">Uncharacterized protein</fullName>
    </submittedName>
</protein>
<dbReference type="eggNOG" id="ENOG5032VE6">
    <property type="taxonomic scope" value="Bacteria"/>
</dbReference>
<keyword evidence="2" id="KW-1185">Reference proteome</keyword>
<organism evidence="1 2">
    <name type="scientific">Brevibacillus panacihumi W25</name>
    <dbReference type="NCBI Taxonomy" id="1408254"/>
    <lineage>
        <taxon>Bacteria</taxon>
        <taxon>Bacillati</taxon>
        <taxon>Bacillota</taxon>
        <taxon>Bacilli</taxon>
        <taxon>Bacillales</taxon>
        <taxon>Paenibacillaceae</taxon>
        <taxon>Brevibacillus</taxon>
    </lineage>
</organism>
<dbReference type="PATRIC" id="fig|1408254.3.peg.5198"/>
<dbReference type="Proteomes" id="UP000017973">
    <property type="component" value="Unassembled WGS sequence"/>
</dbReference>
<dbReference type="AlphaFoldDB" id="V6M983"/>
<dbReference type="HOGENOM" id="CLU_134920_0_0_9"/>
<evidence type="ECO:0000313" key="1">
    <source>
        <dbReference type="EMBL" id="EST51913.1"/>
    </source>
</evidence>
<evidence type="ECO:0000313" key="2">
    <source>
        <dbReference type="Proteomes" id="UP000017973"/>
    </source>
</evidence>
<dbReference type="EMBL" id="AYJU01000018">
    <property type="protein sequence ID" value="EST51913.1"/>
    <property type="molecule type" value="Genomic_DNA"/>
</dbReference>
<comment type="caution">
    <text evidence="1">The sequence shown here is derived from an EMBL/GenBank/DDBJ whole genome shotgun (WGS) entry which is preliminary data.</text>
</comment>
<dbReference type="STRING" id="1408254.T458_26770"/>
<accession>V6M983</accession>
<name>V6M983_9BACL</name>
<gene>
    <name evidence="1" type="ORF">T458_26770</name>
</gene>
<reference evidence="1 2" key="1">
    <citation type="journal article" date="2014" name="Genome Announc.">
        <title>Draft Genome Sequence of Brevibacillus panacihumi Strain W25, a Halotolerant Hydrocarbon-Degrading Bacterium.</title>
        <authorList>
            <person name="Wang X."/>
            <person name="Jin D."/>
            <person name="Zhou L."/>
            <person name="Wu L."/>
            <person name="An W."/>
            <person name="Chen Y."/>
            <person name="Zhao L."/>
        </authorList>
    </citation>
    <scope>NUCLEOTIDE SEQUENCE [LARGE SCALE GENOMIC DNA]</scope>
    <source>
        <strain evidence="1 2">W25</strain>
    </source>
</reference>
<sequence>MFMKLGNFMCEMELTFVKEQNILAGFSSEYAAAQAKKALNTAGFTIVQIDHIGQFPGSGVDHVINPITGQIPSLGNLTLAGDFTSRDASVLAAADPDASGMSDRGDDFNTPFLLTAVVPADRNAEATQIIRSFGGMV</sequence>
<proteinExistence type="predicted"/>